<dbReference type="OrthoDB" id="2942715at2759"/>
<organism evidence="1 2">
    <name type="scientific">Rhodocollybia butyracea</name>
    <dbReference type="NCBI Taxonomy" id="206335"/>
    <lineage>
        <taxon>Eukaryota</taxon>
        <taxon>Fungi</taxon>
        <taxon>Dikarya</taxon>
        <taxon>Basidiomycota</taxon>
        <taxon>Agaricomycotina</taxon>
        <taxon>Agaricomycetes</taxon>
        <taxon>Agaricomycetidae</taxon>
        <taxon>Agaricales</taxon>
        <taxon>Marasmiineae</taxon>
        <taxon>Omphalotaceae</taxon>
        <taxon>Rhodocollybia</taxon>
    </lineage>
</organism>
<accession>A0A9P5P125</accession>
<gene>
    <name evidence="1" type="ORF">BDP27DRAFT_1436631</name>
</gene>
<evidence type="ECO:0000313" key="1">
    <source>
        <dbReference type="EMBL" id="KAF9029390.1"/>
    </source>
</evidence>
<reference evidence="1" key="1">
    <citation type="submission" date="2020-11" db="EMBL/GenBank/DDBJ databases">
        <authorList>
            <consortium name="DOE Joint Genome Institute"/>
            <person name="Ahrendt S."/>
            <person name="Riley R."/>
            <person name="Andreopoulos W."/>
            <person name="Labutti K."/>
            <person name="Pangilinan J."/>
            <person name="Ruiz-Duenas F.J."/>
            <person name="Barrasa J.M."/>
            <person name="Sanchez-Garcia M."/>
            <person name="Camarero S."/>
            <person name="Miyauchi S."/>
            <person name="Serrano A."/>
            <person name="Linde D."/>
            <person name="Babiker R."/>
            <person name="Drula E."/>
            <person name="Ayuso-Fernandez I."/>
            <person name="Pacheco R."/>
            <person name="Padilla G."/>
            <person name="Ferreira P."/>
            <person name="Barriuso J."/>
            <person name="Kellner H."/>
            <person name="Castanera R."/>
            <person name="Alfaro M."/>
            <person name="Ramirez L."/>
            <person name="Pisabarro A.G."/>
            <person name="Kuo A."/>
            <person name="Tritt A."/>
            <person name="Lipzen A."/>
            <person name="He G."/>
            <person name="Yan M."/>
            <person name="Ng V."/>
            <person name="Cullen D."/>
            <person name="Martin F."/>
            <person name="Rosso M.-N."/>
            <person name="Henrissat B."/>
            <person name="Hibbett D."/>
            <person name="Martinez A.T."/>
            <person name="Grigoriev I.V."/>
        </authorList>
    </citation>
    <scope>NUCLEOTIDE SEQUENCE</scope>
    <source>
        <strain evidence="1">AH 40177</strain>
    </source>
</reference>
<dbReference type="EMBL" id="JADNRY010000707">
    <property type="protein sequence ID" value="KAF9029390.1"/>
    <property type="molecule type" value="Genomic_DNA"/>
</dbReference>
<name>A0A9P5P125_9AGAR</name>
<protein>
    <submittedName>
        <fullName evidence="1">Uncharacterized protein</fullName>
    </submittedName>
</protein>
<proteinExistence type="predicted"/>
<keyword evidence="2" id="KW-1185">Reference proteome</keyword>
<sequence>MTKKTFWTCLPFSFIDTFLYIMPRENALLKAYDGLVGICYPNVHKGIFLTLPNMKTIPPLILKSLNQPQSVCLRRQLHYGEHDMLLNTQPFNNNLPFHSLIRYPGAGNDTYIFWALPSEDDF</sequence>
<dbReference type="AlphaFoldDB" id="A0A9P5P125"/>
<dbReference type="Proteomes" id="UP000772434">
    <property type="component" value="Unassembled WGS sequence"/>
</dbReference>
<evidence type="ECO:0000313" key="2">
    <source>
        <dbReference type="Proteomes" id="UP000772434"/>
    </source>
</evidence>
<comment type="caution">
    <text evidence="1">The sequence shown here is derived from an EMBL/GenBank/DDBJ whole genome shotgun (WGS) entry which is preliminary data.</text>
</comment>